<dbReference type="InterPro" id="IPR036249">
    <property type="entry name" value="Thioredoxin-like_sf"/>
</dbReference>
<dbReference type="Gene3D" id="3.40.30.10">
    <property type="entry name" value="Glutaredoxin"/>
    <property type="match status" value="1"/>
</dbReference>
<dbReference type="InterPro" id="IPR013766">
    <property type="entry name" value="Thioredoxin_domain"/>
</dbReference>
<evidence type="ECO:0000313" key="2">
    <source>
        <dbReference type="EMBL" id="EQD51350.1"/>
    </source>
</evidence>
<reference evidence="2" key="2">
    <citation type="journal article" date="2014" name="ISME J.">
        <title>Microbial stratification in low pH oxic and suboxic macroscopic growths along an acid mine drainage.</title>
        <authorList>
            <person name="Mendez-Garcia C."/>
            <person name="Mesa V."/>
            <person name="Sprenger R.R."/>
            <person name="Richter M."/>
            <person name="Diez M.S."/>
            <person name="Solano J."/>
            <person name="Bargiela R."/>
            <person name="Golyshina O.V."/>
            <person name="Manteca A."/>
            <person name="Ramos J.L."/>
            <person name="Gallego J.R."/>
            <person name="Llorente I."/>
            <person name="Martins Dos Santos V.A."/>
            <person name="Jensen O.N."/>
            <person name="Pelaez A.I."/>
            <person name="Sanchez J."/>
            <person name="Ferrer M."/>
        </authorList>
    </citation>
    <scope>NUCLEOTIDE SEQUENCE</scope>
</reference>
<dbReference type="AlphaFoldDB" id="T1BAQ3"/>
<dbReference type="EMBL" id="AUZY01007144">
    <property type="protein sequence ID" value="EQD51350.1"/>
    <property type="molecule type" value="Genomic_DNA"/>
</dbReference>
<sequence>MADVGEFQLKAGDRAPAFELQGVDGRTYSLESFRSPYLVVMFWCNHCPYVRAWEGRVIALAERYRDKGVGFVLINANDARAYPEDSLENMIRHATEQRYPFPYLVDDAQAIARAYGARVTPHPMLFGPDRTLRFQGRIDNDHQHPERVTERYLETAIEQALAGQPVVPSELSVTGCSIKWKPGA</sequence>
<evidence type="ECO:0000259" key="1">
    <source>
        <dbReference type="PROSITE" id="PS51352"/>
    </source>
</evidence>
<dbReference type="Pfam" id="PF00578">
    <property type="entry name" value="AhpC-TSA"/>
    <property type="match status" value="1"/>
</dbReference>
<organism evidence="2">
    <name type="scientific">mine drainage metagenome</name>
    <dbReference type="NCBI Taxonomy" id="410659"/>
    <lineage>
        <taxon>unclassified sequences</taxon>
        <taxon>metagenomes</taxon>
        <taxon>ecological metagenomes</taxon>
    </lineage>
</organism>
<dbReference type="GO" id="GO:0016491">
    <property type="term" value="F:oxidoreductase activity"/>
    <property type="evidence" value="ECO:0007669"/>
    <property type="project" value="InterPro"/>
</dbReference>
<dbReference type="PANTHER" id="PTHR43640">
    <property type="entry name" value="OS07G0260300 PROTEIN"/>
    <property type="match status" value="1"/>
</dbReference>
<comment type="caution">
    <text evidence="2">The sequence shown here is derived from an EMBL/GenBank/DDBJ whole genome shotgun (WGS) entry which is preliminary data.</text>
</comment>
<dbReference type="InterPro" id="IPR000866">
    <property type="entry name" value="AhpC/TSA"/>
</dbReference>
<dbReference type="PROSITE" id="PS51352">
    <property type="entry name" value="THIOREDOXIN_2"/>
    <property type="match status" value="1"/>
</dbReference>
<dbReference type="GO" id="GO:0016853">
    <property type="term" value="F:isomerase activity"/>
    <property type="evidence" value="ECO:0007669"/>
    <property type="project" value="UniProtKB-KW"/>
</dbReference>
<dbReference type="InterPro" id="IPR047262">
    <property type="entry name" value="PRX-like1"/>
</dbReference>
<keyword evidence="2" id="KW-0413">Isomerase</keyword>
<dbReference type="GO" id="GO:0016209">
    <property type="term" value="F:antioxidant activity"/>
    <property type="evidence" value="ECO:0007669"/>
    <property type="project" value="InterPro"/>
</dbReference>
<dbReference type="SUPFAM" id="SSF52833">
    <property type="entry name" value="Thioredoxin-like"/>
    <property type="match status" value="1"/>
</dbReference>
<gene>
    <name evidence="2" type="ORF">B1B_11045</name>
</gene>
<reference evidence="2" key="1">
    <citation type="submission" date="2013-08" db="EMBL/GenBank/DDBJ databases">
        <authorList>
            <person name="Mendez C."/>
            <person name="Richter M."/>
            <person name="Ferrer M."/>
            <person name="Sanchez J."/>
        </authorList>
    </citation>
    <scope>NUCLEOTIDE SEQUENCE</scope>
</reference>
<dbReference type="PANTHER" id="PTHR43640:SF1">
    <property type="entry name" value="THIOREDOXIN-DEPENDENT PEROXIREDOXIN"/>
    <property type="match status" value="1"/>
</dbReference>
<accession>T1BAQ3</accession>
<name>T1BAQ3_9ZZZZ</name>
<proteinExistence type="predicted"/>
<protein>
    <submittedName>
        <fullName evidence="2">Thiol-disulfide isomerase or thioredoxin</fullName>
    </submittedName>
</protein>
<feature type="domain" description="Thioredoxin" evidence="1">
    <location>
        <begin position="9"/>
        <end position="162"/>
    </location>
</feature>
<dbReference type="CDD" id="cd02969">
    <property type="entry name" value="PRX_like1"/>
    <property type="match status" value="1"/>
</dbReference>